<protein>
    <recommendedName>
        <fullName evidence="5">Longin domain-containing protein</fullName>
    </recommendedName>
</protein>
<dbReference type="EMBL" id="JAAALK010000288">
    <property type="protein sequence ID" value="KAG8054551.1"/>
    <property type="molecule type" value="Genomic_DNA"/>
</dbReference>
<dbReference type="InterPro" id="IPR044783">
    <property type="entry name" value="PHYL"/>
</dbReference>
<dbReference type="AlphaFoldDB" id="A0A8J5RJD5"/>
<reference evidence="3" key="1">
    <citation type="journal article" date="2021" name="bioRxiv">
        <title>Whole Genome Assembly and Annotation of Northern Wild Rice, Zizania palustris L., Supports a Whole Genome Duplication in the Zizania Genus.</title>
        <authorList>
            <person name="Haas M."/>
            <person name="Kono T."/>
            <person name="Macchietto M."/>
            <person name="Millas R."/>
            <person name="McGilp L."/>
            <person name="Shao M."/>
            <person name="Duquette J."/>
            <person name="Hirsch C.N."/>
            <person name="Kimball J."/>
        </authorList>
    </citation>
    <scope>NUCLEOTIDE SEQUENCE</scope>
    <source>
        <tissue evidence="3">Fresh leaf tissue</tissue>
    </source>
</reference>
<comment type="caution">
    <text evidence="3">The sequence shown here is derived from an EMBL/GenBank/DDBJ whole genome shotgun (WGS) entry which is preliminary data.</text>
</comment>
<keyword evidence="4" id="KW-1185">Reference proteome</keyword>
<keyword evidence="2" id="KW-1133">Transmembrane helix</keyword>
<evidence type="ECO:0000313" key="4">
    <source>
        <dbReference type="Proteomes" id="UP000729402"/>
    </source>
</evidence>
<evidence type="ECO:0000313" key="3">
    <source>
        <dbReference type="EMBL" id="KAG8054551.1"/>
    </source>
</evidence>
<feature type="transmembrane region" description="Helical" evidence="2">
    <location>
        <begin position="214"/>
        <end position="237"/>
    </location>
</feature>
<sequence>MTSRRSKPKEAMKVESPGMHEAAAAGEDDGGVSFCVAVTSRGRKDRISYFQAEADDEDDEEEARELAAFCLGHAPEHHRWHHHTVDEQRTFAFLAGDDGRTYFAVADPTPGGAETVRFLERVRDALTAAPRRHHPRDDAVAPVVRQFVQALRAAAAHQNYPMAAGSSSPGDPPLAGGDSDEEDLQRDEQPEAEGASSRRTLHSRTTRTRSWWGYYTKVVIAVDLALCLVLFFVWLIACNGFRCVQR</sequence>
<accession>A0A8J5RJD5</accession>
<evidence type="ECO:0000256" key="1">
    <source>
        <dbReference type="SAM" id="MobiDB-lite"/>
    </source>
</evidence>
<organism evidence="3 4">
    <name type="scientific">Zizania palustris</name>
    <name type="common">Northern wild rice</name>
    <dbReference type="NCBI Taxonomy" id="103762"/>
    <lineage>
        <taxon>Eukaryota</taxon>
        <taxon>Viridiplantae</taxon>
        <taxon>Streptophyta</taxon>
        <taxon>Embryophyta</taxon>
        <taxon>Tracheophyta</taxon>
        <taxon>Spermatophyta</taxon>
        <taxon>Magnoliopsida</taxon>
        <taxon>Liliopsida</taxon>
        <taxon>Poales</taxon>
        <taxon>Poaceae</taxon>
        <taxon>BOP clade</taxon>
        <taxon>Oryzoideae</taxon>
        <taxon>Oryzeae</taxon>
        <taxon>Zizaniinae</taxon>
        <taxon>Zizania</taxon>
    </lineage>
</organism>
<feature type="region of interest" description="Disordered" evidence="1">
    <location>
        <begin position="159"/>
        <end position="201"/>
    </location>
</feature>
<evidence type="ECO:0000256" key="2">
    <source>
        <dbReference type="SAM" id="Phobius"/>
    </source>
</evidence>
<dbReference type="Proteomes" id="UP000729402">
    <property type="component" value="Unassembled WGS sequence"/>
</dbReference>
<name>A0A8J5RJD5_ZIZPA</name>
<proteinExistence type="predicted"/>
<dbReference type="OrthoDB" id="1871923at2759"/>
<keyword evidence="2" id="KW-0472">Membrane</keyword>
<dbReference type="PANTHER" id="PTHR47461">
    <property type="entry name" value="PHYTOLONGIN PHYL1.2"/>
    <property type="match status" value="1"/>
</dbReference>
<feature type="region of interest" description="Disordered" evidence="1">
    <location>
        <begin position="1"/>
        <end position="27"/>
    </location>
</feature>
<dbReference type="GO" id="GO:0016020">
    <property type="term" value="C:membrane"/>
    <property type="evidence" value="ECO:0007669"/>
    <property type="project" value="InterPro"/>
</dbReference>
<dbReference type="PANTHER" id="PTHR47461:SF7">
    <property type="entry name" value="PHYTOLONGIN PHYL1.1"/>
    <property type="match status" value="1"/>
</dbReference>
<evidence type="ECO:0008006" key="5">
    <source>
        <dbReference type="Google" id="ProtNLM"/>
    </source>
</evidence>
<gene>
    <name evidence="3" type="ORF">GUJ93_ZPchr0001g31573</name>
</gene>
<reference evidence="3" key="2">
    <citation type="submission" date="2021-02" db="EMBL/GenBank/DDBJ databases">
        <authorList>
            <person name="Kimball J.A."/>
            <person name="Haas M.W."/>
            <person name="Macchietto M."/>
            <person name="Kono T."/>
            <person name="Duquette J."/>
            <person name="Shao M."/>
        </authorList>
    </citation>
    <scope>NUCLEOTIDE SEQUENCE</scope>
    <source>
        <tissue evidence="3">Fresh leaf tissue</tissue>
    </source>
</reference>
<keyword evidence="2" id="KW-0812">Transmembrane</keyword>